<keyword evidence="10 15" id="KW-0464">Manganese</keyword>
<dbReference type="FunFam" id="3.30.470.20:FF:000008">
    <property type="entry name" value="D-alanine--D-alanine ligase"/>
    <property type="match status" value="1"/>
</dbReference>
<reference evidence="19 20" key="1">
    <citation type="submission" date="2016-10" db="EMBL/GenBank/DDBJ databases">
        <authorList>
            <person name="de Groot N.N."/>
        </authorList>
    </citation>
    <scope>NUCLEOTIDE SEQUENCE [LARGE SCALE GENOMIC DNA]</scope>
    <source>
        <strain evidence="19 20">KPR-7B</strain>
    </source>
</reference>
<dbReference type="PANTHER" id="PTHR23132">
    <property type="entry name" value="D-ALANINE--D-ALANINE LIGASE"/>
    <property type="match status" value="1"/>
</dbReference>
<comment type="pathway">
    <text evidence="12">Cell wall biogenesis; peptidoglycan biosynthesis.</text>
</comment>
<dbReference type="GO" id="GO:0009252">
    <property type="term" value="P:peptidoglycan biosynthetic process"/>
    <property type="evidence" value="ECO:0007669"/>
    <property type="project" value="UniProtKB-UniRule"/>
</dbReference>
<dbReference type="EMBL" id="FNHU01000007">
    <property type="protein sequence ID" value="SDM82809.1"/>
    <property type="molecule type" value="Genomic_DNA"/>
</dbReference>
<dbReference type="InterPro" id="IPR011761">
    <property type="entry name" value="ATP-grasp"/>
</dbReference>
<feature type="compositionally biased region" description="Low complexity" evidence="17">
    <location>
        <begin position="21"/>
        <end position="39"/>
    </location>
</feature>
<comment type="catalytic activity">
    <reaction evidence="12">
        <text>2 D-alanine + ATP = D-alanyl-D-alanine + ADP + phosphate + H(+)</text>
        <dbReference type="Rhea" id="RHEA:11224"/>
        <dbReference type="ChEBI" id="CHEBI:15378"/>
        <dbReference type="ChEBI" id="CHEBI:30616"/>
        <dbReference type="ChEBI" id="CHEBI:43474"/>
        <dbReference type="ChEBI" id="CHEBI:57416"/>
        <dbReference type="ChEBI" id="CHEBI:57822"/>
        <dbReference type="ChEBI" id="CHEBI:456216"/>
        <dbReference type="EC" id="6.3.2.4"/>
    </reaction>
</comment>
<evidence type="ECO:0000256" key="9">
    <source>
        <dbReference type="ARBA" id="ARBA00022984"/>
    </source>
</evidence>
<feature type="binding site" evidence="14">
    <location>
        <begin position="366"/>
        <end position="367"/>
    </location>
    <ligand>
        <name>ATP</name>
        <dbReference type="ChEBI" id="CHEBI:30616"/>
    </ligand>
</feature>
<evidence type="ECO:0000256" key="12">
    <source>
        <dbReference type="HAMAP-Rule" id="MF_00047"/>
    </source>
</evidence>
<feature type="binding site" evidence="14">
    <location>
        <begin position="265"/>
        <end position="272"/>
    </location>
    <ligand>
        <name>ATP</name>
        <dbReference type="ChEBI" id="CHEBI:30616"/>
    </ligand>
</feature>
<evidence type="ECO:0000256" key="16">
    <source>
        <dbReference type="PROSITE-ProRule" id="PRU00409"/>
    </source>
</evidence>
<evidence type="ECO:0000256" key="10">
    <source>
        <dbReference type="ARBA" id="ARBA00023211"/>
    </source>
</evidence>
<accession>A0A1G9WE85</accession>
<dbReference type="GO" id="GO:0071555">
    <property type="term" value="P:cell wall organization"/>
    <property type="evidence" value="ECO:0007669"/>
    <property type="project" value="UniProtKB-KW"/>
</dbReference>
<comment type="subcellular location">
    <subcellularLocation>
        <location evidence="12">Cytoplasm</location>
    </subcellularLocation>
</comment>
<dbReference type="GO" id="GO:0008360">
    <property type="term" value="P:regulation of cell shape"/>
    <property type="evidence" value="ECO:0007669"/>
    <property type="project" value="UniProtKB-KW"/>
</dbReference>
<dbReference type="NCBIfam" id="TIGR01205">
    <property type="entry name" value="D_ala_D_alaTIGR"/>
    <property type="match status" value="1"/>
</dbReference>
<evidence type="ECO:0000256" key="11">
    <source>
        <dbReference type="ARBA" id="ARBA00023316"/>
    </source>
</evidence>
<keyword evidence="7 15" id="KW-0460">Magnesium</keyword>
<dbReference type="InterPro" id="IPR000291">
    <property type="entry name" value="D-Ala_lig_Van_CS"/>
</dbReference>
<proteinExistence type="inferred from homology"/>
<organism evidence="19 20">
    <name type="scientific">Actinomyces ruminicola</name>
    <dbReference type="NCBI Taxonomy" id="332524"/>
    <lineage>
        <taxon>Bacteria</taxon>
        <taxon>Bacillati</taxon>
        <taxon>Actinomycetota</taxon>
        <taxon>Actinomycetes</taxon>
        <taxon>Actinomycetales</taxon>
        <taxon>Actinomycetaceae</taxon>
        <taxon>Actinomyces</taxon>
    </lineage>
</organism>
<dbReference type="Gene3D" id="3.30.1490.20">
    <property type="entry name" value="ATP-grasp fold, A domain"/>
    <property type="match status" value="1"/>
</dbReference>
<evidence type="ECO:0000256" key="2">
    <source>
        <dbReference type="ARBA" id="ARBA00010871"/>
    </source>
</evidence>
<feature type="binding site" evidence="14">
    <location>
        <begin position="227"/>
        <end position="229"/>
    </location>
    <ligand>
        <name>ATP</name>
        <dbReference type="ChEBI" id="CHEBI:30616"/>
    </ligand>
</feature>
<dbReference type="Gene3D" id="3.30.470.20">
    <property type="entry name" value="ATP-grasp fold, B domain"/>
    <property type="match status" value="1"/>
</dbReference>
<evidence type="ECO:0000256" key="1">
    <source>
        <dbReference type="ARBA" id="ARBA00001936"/>
    </source>
</evidence>
<evidence type="ECO:0000256" key="15">
    <source>
        <dbReference type="PIRSR" id="PIRSR039102-3"/>
    </source>
</evidence>
<evidence type="ECO:0000256" key="6">
    <source>
        <dbReference type="ARBA" id="ARBA00022840"/>
    </source>
</evidence>
<dbReference type="NCBIfam" id="NF002528">
    <property type="entry name" value="PRK01966.1-4"/>
    <property type="match status" value="1"/>
</dbReference>
<evidence type="ECO:0000256" key="13">
    <source>
        <dbReference type="PIRSR" id="PIRSR039102-1"/>
    </source>
</evidence>
<protein>
    <recommendedName>
        <fullName evidence="12">D-alanine--D-alanine ligase</fullName>
        <ecNumber evidence="12">6.3.2.4</ecNumber>
    </recommendedName>
    <alternativeName>
        <fullName evidence="12">D-Ala-D-Ala ligase</fullName>
    </alternativeName>
    <alternativeName>
        <fullName evidence="12">D-alanylalanine synthetase</fullName>
    </alternativeName>
</protein>
<evidence type="ECO:0000256" key="7">
    <source>
        <dbReference type="ARBA" id="ARBA00022842"/>
    </source>
</evidence>
<dbReference type="PROSITE" id="PS50975">
    <property type="entry name" value="ATP_GRASP"/>
    <property type="match status" value="1"/>
</dbReference>
<dbReference type="InterPro" id="IPR013815">
    <property type="entry name" value="ATP_grasp_subdomain_1"/>
</dbReference>
<dbReference type="GO" id="GO:0046872">
    <property type="term" value="F:metal ion binding"/>
    <property type="evidence" value="ECO:0007669"/>
    <property type="project" value="UniProtKB-KW"/>
</dbReference>
<dbReference type="PROSITE" id="PS00843">
    <property type="entry name" value="DALA_DALA_LIGASE_1"/>
    <property type="match status" value="1"/>
</dbReference>
<comment type="similarity">
    <text evidence="2 12">Belongs to the D-alanine--D-alanine ligase family.</text>
</comment>
<dbReference type="InterPro" id="IPR011095">
    <property type="entry name" value="Dala_Dala_lig_C"/>
</dbReference>
<dbReference type="OrthoDB" id="9813261at2"/>
<feature type="binding site" evidence="14">
    <location>
        <position position="183"/>
    </location>
    <ligand>
        <name>ATP</name>
        <dbReference type="ChEBI" id="CHEBI:30616"/>
    </ligand>
</feature>
<dbReference type="InterPro" id="IPR016185">
    <property type="entry name" value="PreATP-grasp_dom_sf"/>
</dbReference>
<gene>
    <name evidence="12" type="primary">ddl</name>
    <name evidence="19" type="ORF">SAMN04487766_107103</name>
</gene>
<feature type="binding site" evidence="15">
    <location>
        <position position="367"/>
    </location>
    <ligand>
        <name>Mg(2+)</name>
        <dbReference type="ChEBI" id="CHEBI:18420"/>
        <label>2</label>
    </ligand>
</feature>
<keyword evidence="12" id="KW-0963">Cytoplasm</keyword>
<dbReference type="Pfam" id="PF07478">
    <property type="entry name" value="Dala_Dala_lig_C"/>
    <property type="match status" value="1"/>
</dbReference>
<dbReference type="PANTHER" id="PTHR23132:SF25">
    <property type="entry name" value="D-ALANINE--D-ALANINE LIGASE A"/>
    <property type="match status" value="1"/>
</dbReference>
<feature type="active site" evidence="13">
    <location>
        <position position="235"/>
    </location>
</feature>
<keyword evidence="8 12" id="KW-0133">Cell shape</keyword>
<keyword evidence="9 12" id="KW-0573">Peptidoglycan synthesis</keyword>
<dbReference type="InterPro" id="IPR011127">
    <property type="entry name" value="Dala_Dala_lig_N"/>
</dbReference>
<feature type="binding site" evidence="14">
    <location>
        <begin position="235"/>
        <end position="236"/>
    </location>
    <ligand>
        <name>ATP</name>
        <dbReference type="ChEBI" id="CHEBI:30616"/>
    </ligand>
</feature>
<dbReference type="GO" id="GO:0008716">
    <property type="term" value="F:D-alanine-D-alanine ligase activity"/>
    <property type="evidence" value="ECO:0007669"/>
    <property type="project" value="UniProtKB-UniRule"/>
</dbReference>
<dbReference type="HAMAP" id="MF_00047">
    <property type="entry name" value="Dala_Dala_lig"/>
    <property type="match status" value="1"/>
</dbReference>
<dbReference type="GO" id="GO:0005829">
    <property type="term" value="C:cytosol"/>
    <property type="evidence" value="ECO:0007669"/>
    <property type="project" value="TreeGrafter"/>
</dbReference>
<dbReference type="UniPathway" id="UPA00219"/>
<feature type="compositionally biased region" description="Polar residues" evidence="17">
    <location>
        <begin position="1"/>
        <end position="20"/>
    </location>
</feature>
<comment type="function">
    <text evidence="12">Cell wall formation.</text>
</comment>
<evidence type="ECO:0000256" key="5">
    <source>
        <dbReference type="ARBA" id="ARBA00022741"/>
    </source>
</evidence>
<evidence type="ECO:0000256" key="8">
    <source>
        <dbReference type="ARBA" id="ARBA00022960"/>
    </source>
</evidence>
<dbReference type="PROSITE" id="PS00844">
    <property type="entry name" value="DALA_DALA_LIGASE_2"/>
    <property type="match status" value="1"/>
</dbReference>
<feature type="binding site" evidence="15">
    <location>
        <position position="369"/>
    </location>
    <ligand>
        <name>Mg(2+)</name>
        <dbReference type="ChEBI" id="CHEBI:18420"/>
        <label>2</label>
    </ligand>
</feature>
<feature type="active site" evidence="13">
    <location>
        <position position="54"/>
    </location>
</feature>
<evidence type="ECO:0000259" key="18">
    <source>
        <dbReference type="PROSITE" id="PS50975"/>
    </source>
</evidence>
<evidence type="ECO:0000256" key="3">
    <source>
        <dbReference type="ARBA" id="ARBA00022598"/>
    </source>
</evidence>
<feature type="binding site" evidence="15">
    <location>
        <position position="367"/>
    </location>
    <ligand>
        <name>Mg(2+)</name>
        <dbReference type="ChEBI" id="CHEBI:18420"/>
        <label>1</label>
    </ligand>
</feature>
<evidence type="ECO:0000256" key="4">
    <source>
        <dbReference type="ARBA" id="ARBA00022723"/>
    </source>
</evidence>
<feature type="region of interest" description="Disordered" evidence="17">
    <location>
        <begin position="1"/>
        <end position="42"/>
    </location>
</feature>
<evidence type="ECO:0000256" key="17">
    <source>
        <dbReference type="SAM" id="MobiDB-lite"/>
    </source>
</evidence>
<keyword evidence="6 16" id="KW-0067">ATP-binding</keyword>
<feature type="domain" description="ATP-grasp" evidence="18">
    <location>
        <begin position="187"/>
        <end position="400"/>
    </location>
</feature>
<dbReference type="Proteomes" id="UP000199671">
    <property type="component" value="Unassembled WGS sequence"/>
</dbReference>
<comment type="cofactor">
    <cofactor evidence="1">
        <name>Mn(2+)</name>
        <dbReference type="ChEBI" id="CHEBI:29035"/>
    </cofactor>
</comment>
<dbReference type="GO" id="GO:0005524">
    <property type="term" value="F:ATP binding"/>
    <property type="evidence" value="ECO:0007669"/>
    <property type="project" value="UniProtKB-UniRule"/>
</dbReference>
<sequence length="411" mass="43214">MSALNVTGAVSTGENADSTRAPSSSATPPGPESPAGGSARKPRVAVVFGGRSGEHTISCATAAGVLDAIDRDRYDVLPVGITRQGQWVLVDDDPDALRLNDDRPPVEITTGGLGRGELAMRLGGGNLTAITPTGPEVLGAVDVVLPLLHGPYGEDGTIQGMLEMLGLPYVGCGVLASAAGMDKQVTKVLLQAAGIPTAPHVLVEPHRWRRDKDAVLAECAALARPLFVKPARAGSSLGITRVEQLSDLEAAIEAAREVDPKVLVESGIAGREIEVAVLAGHGDDAPRVAEPGEIVMDAAHGAGEFYDYETKYLAHDAVAMVCPARIAPESRELLMRRAAEAFIAIGGEGLTRVDFFLTPGGEAIVNEVNTMPGFTPFSMYPYMWQVSGLAYRDLVTELIELALERPTDVNR</sequence>
<dbReference type="RefSeq" id="WP_092610296.1">
    <property type="nucleotide sequence ID" value="NZ_FNHU01000007.1"/>
</dbReference>
<feature type="active site" evidence="13">
    <location>
        <position position="378"/>
    </location>
</feature>
<dbReference type="PIRSF" id="PIRSF039102">
    <property type="entry name" value="Ddl/VanB"/>
    <property type="match status" value="1"/>
</dbReference>
<evidence type="ECO:0000256" key="14">
    <source>
        <dbReference type="PIRSR" id="PIRSR039102-2"/>
    </source>
</evidence>
<name>A0A1G9WE85_9ACTO</name>
<evidence type="ECO:0000313" key="20">
    <source>
        <dbReference type="Proteomes" id="UP000199671"/>
    </source>
</evidence>
<feature type="binding site" evidence="15">
    <location>
        <position position="354"/>
    </location>
    <ligand>
        <name>Mg(2+)</name>
        <dbReference type="ChEBI" id="CHEBI:18420"/>
        <label>1</label>
    </ligand>
</feature>
<dbReference type="InterPro" id="IPR005905">
    <property type="entry name" value="D_ala_D_ala"/>
</dbReference>
<keyword evidence="4 15" id="KW-0479">Metal-binding</keyword>
<dbReference type="SUPFAM" id="SSF56059">
    <property type="entry name" value="Glutathione synthetase ATP-binding domain-like"/>
    <property type="match status" value="1"/>
</dbReference>
<evidence type="ECO:0000313" key="19">
    <source>
        <dbReference type="EMBL" id="SDM82809.1"/>
    </source>
</evidence>
<keyword evidence="11 12" id="KW-0961">Cell wall biogenesis/degradation</keyword>
<dbReference type="AlphaFoldDB" id="A0A1G9WE85"/>
<comment type="cofactor">
    <cofactor evidence="15">
        <name>Mg(2+)</name>
        <dbReference type="ChEBI" id="CHEBI:18420"/>
    </cofactor>
    <cofactor evidence="15">
        <name>Mn(2+)</name>
        <dbReference type="ChEBI" id="CHEBI:29035"/>
    </cofactor>
    <text evidence="15">Binds 2 magnesium or manganese ions per subunit.</text>
</comment>
<dbReference type="EC" id="6.3.2.4" evidence="12"/>
<keyword evidence="5 14" id="KW-0547">Nucleotide-binding</keyword>
<dbReference type="SUPFAM" id="SSF52440">
    <property type="entry name" value="PreATP-grasp domain"/>
    <property type="match status" value="1"/>
</dbReference>
<dbReference type="Pfam" id="PF01820">
    <property type="entry name" value="Dala_Dala_lig_N"/>
    <property type="match status" value="1"/>
</dbReference>
<dbReference type="Gene3D" id="3.40.50.20">
    <property type="match status" value="1"/>
</dbReference>
<keyword evidence="3 12" id="KW-0436">Ligase</keyword>